<evidence type="ECO:0000256" key="7">
    <source>
        <dbReference type="ARBA" id="ARBA00023170"/>
    </source>
</evidence>
<keyword evidence="9" id="KW-0807">Transducer</keyword>
<evidence type="ECO:0000313" key="12">
    <source>
        <dbReference type="EMBL" id="TPX78706.1"/>
    </source>
</evidence>
<gene>
    <name evidence="12" type="ORF">CcCBS67573_g00008</name>
</gene>
<comment type="subcellular location">
    <subcellularLocation>
        <location evidence="1">Cell membrane</location>
        <topology evidence="1">Multi-pass membrane protein</topology>
    </subcellularLocation>
</comment>
<dbReference type="SUPFAM" id="SSF81321">
    <property type="entry name" value="Family A G protein-coupled receptor-like"/>
    <property type="match status" value="1"/>
</dbReference>
<keyword evidence="7" id="KW-0675">Receptor</keyword>
<dbReference type="GO" id="GO:0004930">
    <property type="term" value="F:G protein-coupled receptor activity"/>
    <property type="evidence" value="ECO:0007669"/>
    <property type="project" value="UniProtKB-KW"/>
</dbReference>
<evidence type="ECO:0000259" key="11">
    <source>
        <dbReference type="PROSITE" id="PS50262"/>
    </source>
</evidence>
<evidence type="ECO:0000256" key="9">
    <source>
        <dbReference type="ARBA" id="ARBA00023224"/>
    </source>
</evidence>
<keyword evidence="3 10" id="KW-0812">Transmembrane</keyword>
<dbReference type="PANTHER" id="PTHR24246">
    <property type="entry name" value="OLFACTORY RECEPTOR AND ADENOSINE RECEPTOR"/>
    <property type="match status" value="1"/>
</dbReference>
<dbReference type="PROSITE" id="PS50262">
    <property type="entry name" value="G_PROTEIN_RECEP_F1_2"/>
    <property type="match status" value="1"/>
</dbReference>
<sequence>MANTTNTTQSDLDAEQAIYNIEYNLAHVSSALSVLGAIANMALLCVIFRRRHLVRDSIGRTITILSSFSALFSIFMVAMNELWVAHHKATVAQMVGPLDSVPVANSIATLSYLFLTGIFATNLLLALERYWRIRHNCMLPNRYVACVVAGAAFYAVFFVASFSLPGVQCRWTFLPFAKPCKKVNNGWSCRTKYTDTSTILYLLGLSGFILSTIVVGVVYENSYFYIATLSDQQFDTEHQSERKKADETTHLQRAVLVRCLLMSIGLVIFYFPSLMMVILTIFKPTLFDDLSNLQWAWLISFMSVIPALDPLWTPVLVLICQEDFREAAWTEIWPSRKREPADVK</sequence>
<dbReference type="Gene3D" id="1.20.1070.10">
    <property type="entry name" value="Rhodopsin 7-helix transmembrane proteins"/>
    <property type="match status" value="1"/>
</dbReference>
<evidence type="ECO:0000256" key="4">
    <source>
        <dbReference type="ARBA" id="ARBA00022989"/>
    </source>
</evidence>
<feature type="transmembrane region" description="Helical" evidence="10">
    <location>
        <begin position="199"/>
        <end position="219"/>
    </location>
</feature>
<dbReference type="InterPro" id="IPR017452">
    <property type="entry name" value="GPCR_Rhodpsn_7TM"/>
</dbReference>
<evidence type="ECO:0000256" key="1">
    <source>
        <dbReference type="ARBA" id="ARBA00004651"/>
    </source>
</evidence>
<keyword evidence="13" id="KW-1185">Reference proteome</keyword>
<name>A0A507FUN7_9FUNG</name>
<evidence type="ECO:0000256" key="10">
    <source>
        <dbReference type="SAM" id="Phobius"/>
    </source>
</evidence>
<keyword evidence="2" id="KW-1003">Cell membrane</keyword>
<dbReference type="GO" id="GO:0005886">
    <property type="term" value="C:plasma membrane"/>
    <property type="evidence" value="ECO:0007669"/>
    <property type="project" value="UniProtKB-SubCell"/>
</dbReference>
<dbReference type="OrthoDB" id="2117346at2759"/>
<comment type="caution">
    <text evidence="12">The sequence shown here is derived from an EMBL/GenBank/DDBJ whole genome shotgun (WGS) entry which is preliminary data.</text>
</comment>
<dbReference type="PANTHER" id="PTHR24246:SF27">
    <property type="entry name" value="ADENOSINE RECEPTOR, ISOFORM A"/>
    <property type="match status" value="1"/>
</dbReference>
<feature type="transmembrane region" description="Helical" evidence="10">
    <location>
        <begin position="294"/>
        <end position="319"/>
    </location>
</feature>
<evidence type="ECO:0000313" key="13">
    <source>
        <dbReference type="Proteomes" id="UP000320333"/>
    </source>
</evidence>
<evidence type="ECO:0000256" key="2">
    <source>
        <dbReference type="ARBA" id="ARBA00022475"/>
    </source>
</evidence>
<protein>
    <recommendedName>
        <fullName evidence="11">G-protein coupled receptors family 1 profile domain-containing protein</fullName>
    </recommendedName>
</protein>
<proteinExistence type="predicted"/>
<accession>A0A507FUN7</accession>
<evidence type="ECO:0000256" key="6">
    <source>
        <dbReference type="ARBA" id="ARBA00023136"/>
    </source>
</evidence>
<dbReference type="EMBL" id="QEAP01000001">
    <property type="protein sequence ID" value="TPX78706.1"/>
    <property type="molecule type" value="Genomic_DNA"/>
</dbReference>
<keyword evidence="8" id="KW-0325">Glycoprotein</keyword>
<feature type="transmembrane region" description="Helical" evidence="10">
    <location>
        <begin position="259"/>
        <end position="282"/>
    </location>
</feature>
<evidence type="ECO:0000256" key="5">
    <source>
        <dbReference type="ARBA" id="ARBA00023040"/>
    </source>
</evidence>
<feature type="transmembrane region" description="Helical" evidence="10">
    <location>
        <begin position="103"/>
        <end position="131"/>
    </location>
</feature>
<keyword evidence="5" id="KW-0297">G-protein coupled receptor</keyword>
<organism evidence="12 13">
    <name type="scientific">Chytriomyces confervae</name>
    <dbReference type="NCBI Taxonomy" id="246404"/>
    <lineage>
        <taxon>Eukaryota</taxon>
        <taxon>Fungi</taxon>
        <taxon>Fungi incertae sedis</taxon>
        <taxon>Chytridiomycota</taxon>
        <taxon>Chytridiomycota incertae sedis</taxon>
        <taxon>Chytridiomycetes</taxon>
        <taxon>Chytridiales</taxon>
        <taxon>Chytriomycetaceae</taxon>
        <taxon>Chytriomyces</taxon>
    </lineage>
</organism>
<evidence type="ECO:0000256" key="8">
    <source>
        <dbReference type="ARBA" id="ARBA00023180"/>
    </source>
</evidence>
<reference evidence="12 13" key="1">
    <citation type="journal article" date="2019" name="Sci. Rep.">
        <title>Comparative genomics of chytrid fungi reveal insights into the obligate biotrophic and pathogenic lifestyle of Synchytrium endobioticum.</title>
        <authorList>
            <person name="van de Vossenberg B.T.L.H."/>
            <person name="Warris S."/>
            <person name="Nguyen H.D.T."/>
            <person name="van Gent-Pelzer M.P.E."/>
            <person name="Joly D.L."/>
            <person name="van de Geest H.C."/>
            <person name="Bonants P.J.M."/>
            <person name="Smith D.S."/>
            <person name="Levesque C.A."/>
            <person name="van der Lee T.A.J."/>
        </authorList>
    </citation>
    <scope>NUCLEOTIDE SEQUENCE [LARGE SCALE GENOMIC DNA]</scope>
    <source>
        <strain evidence="12 13">CBS 675.73</strain>
    </source>
</reference>
<feature type="transmembrane region" description="Helical" evidence="10">
    <location>
        <begin position="28"/>
        <end position="49"/>
    </location>
</feature>
<dbReference type="CDD" id="cd00637">
    <property type="entry name" value="7tm_classA_rhodopsin-like"/>
    <property type="match status" value="1"/>
</dbReference>
<dbReference type="AlphaFoldDB" id="A0A507FUN7"/>
<dbReference type="Proteomes" id="UP000320333">
    <property type="component" value="Unassembled WGS sequence"/>
</dbReference>
<feature type="transmembrane region" description="Helical" evidence="10">
    <location>
        <begin position="143"/>
        <end position="164"/>
    </location>
</feature>
<evidence type="ECO:0000256" key="3">
    <source>
        <dbReference type="ARBA" id="ARBA00022692"/>
    </source>
</evidence>
<feature type="domain" description="G-protein coupled receptors family 1 profile" evidence="11">
    <location>
        <begin position="39"/>
        <end position="317"/>
    </location>
</feature>
<keyword evidence="4 10" id="KW-1133">Transmembrane helix</keyword>
<feature type="transmembrane region" description="Helical" evidence="10">
    <location>
        <begin position="61"/>
        <end position="83"/>
    </location>
</feature>
<keyword evidence="6 10" id="KW-0472">Membrane</keyword>